<dbReference type="InterPro" id="IPR016482">
    <property type="entry name" value="SecG/Sec61-beta/Sbh"/>
</dbReference>
<reference evidence="10 11" key="1">
    <citation type="journal article" date="2017" name="Nat. Commun.">
        <title>'ARMAN' archaea depend on association with euryarchaeal host in culture and in situ.</title>
        <authorList>
            <person name="Golyshina O."/>
            <person name="Toshchakov S."/>
            <person name="Makarova K."/>
            <person name="Gavrilov S."/>
            <person name="Korzhenkov A."/>
            <person name="La Cono V."/>
            <person name="Arcadi E."/>
            <person name="Nechitaylo T."/>
            <person name="Ferrer M."/>
            <person name="Kublanov I."/>
            <person name="Wolf Y."/>
            <person name="Yakimov M."/>
            <person name="Golyshin P."/>
            <person name="Slesarev A."/>
            <person name="Kozyavkin S."/>
        </authorList>
    </citation>
    <scope>NUCLEOTIDE SEQUENCE [LARGE SCALE GENOMIC DNA]</scope>
    <source>
        <strain evidence="10 11">Mia14</strain>
    </source>
</reference>
<dbReference type="KEGG" id="marh:Mia14_0726"/>
<keyword evidence="6" id="KW-0811">Translocation</keyword>
<evidence type="ECO:0000256" key="7">
    <source>
        <dbReference type="ARBA" id="ARBA00023136"/>
    </source>
</evidence>
<name>A0A218NNJ3_9ARCH</name>
<evidence type="ECO:0000313" key="10">
    <source>
        <dbReference type="EMBL" id="ASI14024.1"/>
    </source>
</evidence>
<dbReference type="GO" id="GO:0012505">
    <property type="term" value="C:endomembrane system"/>
    <property type="evidence" value="ECO:0007669"/>
    <property type="project" value="UniProtKB-SubCell"/>
</dbReference>
<evidence type="ECO:0000256" key="6">
    <source>
        <dbReference type="ARBA" id="ARBA00023010"/>
    </source>
</evidence>
<comment type="similarity">
    <text evidence="1">Belongs to the SEC61-beta family.</text>
</comment>
<organism evidence="10 11">
    <name type="scientific">Candidatus Mancarchaeum acidiphilum</name>
    <dbReference type="NCBI Taxonomy" id="1920749"/>
    <lineage>
        <taxon>Archaea</taxon>
        <taxon>Candidatus Micrarchaeota</taxon>
        <taxon>Candidatus Mancarchaeum</taxon>
    </lineage>
</organism>
<dbReference type="GO" id="GO:0015031">
    <property type="term" value="P:protein transport"/>
    <property type="evidence" value="ECO:0007669"/>
    <property type="project" value="UniProtKB-KW"/>
</dbReference>
<proteinExistence type="inferred from homology"/>
<evidence type="ECO:0000256" key="8">
    <source>
        <dbReference type="ARBA" id="ARBA00037847"/>
    </source>
</evidence>
<dbReference type="RefSeq" id="WP_088820286.1">
    <property type="nucleotide sequence ID" value="NZ_CP019964.1"/>
</dbReference>
<dbReference type="EMBL" id="CP019964">
    <property type="protein sequence ID" value="ASI14024.1"/>
    <property type="molecule type" value="Genomic_DNA"/>
</dbReference>
<gene>
    <name evidence="10" type="ORF">Mia14_0726</name>
</gene>
<keyword evidence="3 9" id="KW-0812">Transmembrane</keyword>
<evidence type="ECO:0000256" key="9">
    <source>
        <dbReference type="SAM" id="Phobius"/>
    </source>
</evidence>
<keyword evidence="5 9" id="KW-1133">Transmembrane helix</keyword>
<feature type="transmembrane region" description="Helical" evidence="9">
    <location>
        <begin position="30"/>
        <end position="51"/>
    </location>
</feature>
<comment type="subcellular location">
    <subcellularLocation>
        <location evidence="8">Endomembrane system</location>
        <topology evidence="8">Single-pass membrane protein</topology>
    </subcellularLocation>
</comment>
<keyword evidence="2" id="KW-0813">Transport</keyword>
<evidence type="ECO:0000256" key="2">
    <source>
        <dbReference type="ARBA" id="ARBA00022448"/>
    </source>
</evidence>
<evidence type="ECO:0000256" key="4">
    <source>
        <dbReference type="ARBA" id="ARBA00022927"/>
    </source>
</evidence>
<keyword evidence="7 9" id="KW-0472">Membrane</keyword>
<evidence type="ECO:0000256" key="3">
    <source>
        <dbReference type="ARBA" id="ARBA00022692"/>
    </source>
</evidence>
<dbReference type="Pfam" id="PF03911">
    <property type="entry name" value="Sec61_beta"/>
    <property type="match status" value="1"/>
</dbReference>
<sequence>MASLASPQSSAGVLSFYDAPTNGPKINPKFVLVTIIVVAVIILAVNHFVIYA</sequence>
<protein>
    <submittedName>
        <fullName evidence="10">Preprotein translocase subunit Sec61beta</fullName>
    </submittedName>
</protein>
<evidence type="ECO:0000256" key="5">
    <source>
        <dbReference type="ARBA" id="ARBA00022989"/>
    </source>
</evidence>
<accession>A0A218NNJ3</accession>
<keyword evidence="11" id="KW-1185">Reference proteome</keyword>
<dbReference type="Proteomes" id="UP000197679">
    <property type="component" value="Chromosome"/>
</dbReference>
<evidence type="ECO:0000313" key="11">
    <source>
        <dbReference type="Proteomes" id="UP000197679"/>
    </source>
</evidence>
<dbReference type="AlphaFoldDB" id="A0A218NNJ3"/>
<keyword evidence="4" id="KW-0653">Protein transport</keyword>
<evidence type="ECO:0000256" key="1">
    <source>
        <dbReference type="ARBA" id="ARBA00006103"/>
    </source>
</evidence>
<dbReference type="GeneID" id="33314278"/>